<evidence type="ECO:0000313" key="2">
    <source>
        <dbReference type="Proteomes" id="UP000276133"/>
    </source>
</evidence>
<keyword evidence="2" id="KW-1185">Reference proteome</keyword>
<sequence>FKTPIYVRPCTKYPTHGIKACVAKQGDTNISCFLVPLFTIPKIDPNKTLGHYIKKYPCEKLDIRIKNKKKEFFYANIRALALYR</sequence>
<dbReference type="EMBL" id="REGN01000647">
    <property type="protein sequence ID" value="RNA40387.1"/>
    <property type="molecule type" value="Genomic_DNA"/>
</dbReference>
<dbReference type="Proteomes" id="UP000276133">
    <property type="component" value="Unassembled WGS sequence"/>
</dbReference>
<comment type="caution">
    <text evidence="1">The sequence shown here is derived from an EMBL/GenBank/DDBJ whole genome shotgun (WGS) entry which is preliminary data.</text>
</comment>
<gene>
    <name evidence="1" type="ORF">BpHYR1_001285</name>
</gene>
<proteinExistence type="predicted"/>
<reference evidence="1 2" key="1">
    <citation type="journal article" date="2018" name="Sci. Rep.">
        <title>Genomic signatures of local adaptation to the degree of environmental predictability in rotifers.</title>
        <authorList>
            <person name="Franch-Gras L."/>
            <person name="Hahn C."/>
            <person name="Garcia-Roger E.M."/>
            <person name="Carmona M.J."/>
            <person name="Serra M."/>
            <person name="Gomez A."/>
        </authorList>
    </citation>
    <scope>NUCLEOTIDE SEQUENCE [LARGE SCALE GENOMIC DNA]</scope>
    <source>
        <strain evidence="1">HYR1</strain>
    </source>
</reference>
<name>A0A3M7SXH6_BRAPC</name>
<dbReference type="AlphaFoldDB" id="A0A3M7SXH6"/>
<evidence type="ECO:0000313" key="1">
    <source>
        <dbReference type="EMBL" id="RNA40387.1"/>
    </source>
</evidence>
<feature type="non-terminal residue" evidence="1">
    <location>
        <position position="1"/>
    </location>
</feature>
<organism evidence="1 2">
    <name type="scientific">Brachionus plicatilis</name>
    <name type="common">Marine rotifer</name>
    <name type="synonym">Brachionus muelleri</name>
    <dbReference type="NCBI Taxonomy" id="10195"/>
    <lineage>
        <taxon>Eukaryota</taxon>
        <taxon>Metazoa</taxon>
        <taxon>Spiralia</taxon>
        <taxon>Gnathifera</taxon>
        <taxon>Rotifera</taxon>
        <taxon>Eurotatoria</taxon>
        <taxon>Monogononta</taxon>
        <taxon>Pseudotrocha</taxon>
        <taxon>Ploima</taxon>
        <taxon>Brachionidae</taxon>
        <taxon>Brachionus</taxon>
    </lineage>
</organism>
<protein>
    <submittedName>
        <fullName evidence="1">Uncharacterized protein</fullName>
    </submittedName>
</protein>
<accession>A0A3M7SXH6</accession>